<dbReference type="Pfam" id="PF00909">
    <property type="entry name" value="Ammonium_transp"/>
    <property type="match status" value="1"/>
</dbReference>
<feature type="transmembrane region" description="Helical" evidence="6">
    <location>
        <begin position="119"/>
        <end position="139"/>
    </location>
</feature>
<evidence type="ECO:0000256" key="6">
    <source>
        <dbReference type="SAM" id="Phobius"/>
    </source>
</evidence>
<proteinExistence type="predicted"/>
<gene>
    <name evidence="8" type="ORF">ACFQGU_02195</name>
</gene>
<comment type="subcellular location">
    <subcellularLocation>
        <location evidence="1">Membrane</location>
        <topology evidence="1">Multi-pass membrane protein</topology>
    </subcellularLocation>
</comment>
<evidence type="ECO:0000256" key="3">
    <source>
        <dbReference type="ARBA" id="ARBA00022989"/>
    </source>
</evidence>
<feature type="domain" description="Ammonium transporter AmtB-like" evidence="7">
    <location>
        <begin position="20"/>
        <end position="438"/>
    </location>
</feature>
<reference evidence="9" key="1">
    <citation type="journal article" date="2019" name="Int. J. Syst. Evol. Microbiol.">
        <title>The Global Catalogue of Microorganisms (GCM) 10K type strain sequencing project: providing services to taxonomists for standard genome sequencing and annotation.</title>
        <authorList>
            <consortium name="The Broad Institute Genomics Platform"/>
            <consortium name="The Broad Institute Genome Sequencing Center for Infectious Disease"/>
            <person name="Wu L."/>
            <person name="Ma J."/>
        </authorList>
    </citation>
    <scope>NUCLEOTIDE SEQUENCE [LARGE SCALE GENOMIC DNA]</scope>
    <source>
        <strain evidence="9">CGMCC 4.7317</strain>
    </source>
</reference>
<protein>
    <submittedName>
        <fullName evidence="8">Ammonium transporter</fullName>
    </submittedName>
</protein>
<dbReference type="Gene3D" id="1.10.3430.10">
    <property type="entry name" value="Ammonium transporter AmtB like domains"/>
    <property type="match status" value="1"/>
</dbReference>
<feature type="transmembrane region" description="Helical" evidence="6">
    <location>
        <begin position="151"/>
        <end position="174"/>
    </location>
</feature>
<dbReference type="InterPro" id="IPR029020">
    <property type="entry name" value="Ammonium/urea_transptr"/>
</dbReference>
<evidence type="ECO:0000256" key="1">
    <source>
        <dbReference type="ARBA" id="ARBA00004141"/>
    </source>
</evidence>
<feature type="transmembrane region" description="Helical" evidence="6">
    <location>
        <begin position="322"/>
        <end position="339"/>
    </location>
</feature>
<evidence type="ECO:0000256" key="4">
    <source>
        <dbReference type="ARBA" id="ARBA00023136"/>
    </source>
</evidence>
<feature type="transmembrane region" description="Helical" evidence="6">
    <location>
        <begin position="265"/>
        <end position="289"/>
    </location>
</feature>
<feature type="transmembrane region" description="Helical" evidence="6">
    <location>
        <begin position="227"/>
        <end position="253"/>
    </location>
</feature>
<keyword evidence="4 6" id="KW-0472">Membrane</keyword>
<feature type="compositionally biased region" description="Basic and acidic residues" evidence="5">
    <location>
        <begin position="446"/>
        <end position="458"/>
    </location>
</feature>
<keyword evidence="2 6" id="KW-0812">Transmembrane</keyword>
<evidence type="ECO:0000259" key="7">
    <source>
        <dbReference type="Pfam" id="PF00909"/>
    </source>
</evidence>
<feature type="transmembrane region" description="Helical" evidence="6">
    <location>
        <begin position="390"/>
        <end position="417"/>
    </location>
</feature>
<dbReference type="EMBL" id="JBHSTI010000002">
    <property type="protein sequence ID" value="MFC6236674.1"/>
    <property type="molecule type" value="Genomic_DNA"/>
</dbReference>
<keyword evidence="9" id="KW-1185">Reference proteome</keyword>
<feature type="transmembrane region" description="Helical" evidence="6">
    <location>
        <begin position="55"/>
        <end position="74"/>
    </location>
</feature>
<evidence type="ECO:0000256" key="5">
    <source>
        <dbReference type="SAM" id="MobiDB-lite"/>
    </source>
</evidence>
<evidence type="ECO:0000256" key="2">
    <source>
        <dbReference type="ARBA" id="ARBA00022692"/>
    </source>
</evidence>
<evidence type="ECO:0000313" key="9">
    <source>
        <dbReference type="Proteomes" id="UP001596138"/>
    </source>
</evidence>
<keyword evidence="3 6" id="KW-1133">Transmembrane helix</keyword>
<dbReference type="Proteomes" id="UP001596138">
    <property type="component" value="Unassembled WGS sequence"/>
</dbReference>
<sequence>MEAPFFPDQVTDHLFLLDFFYGVATVCLILIVGAVGLIDGGLVRRKNTLDNWVQKIVVALIGAGCMWLIGYAIWQVQFYEAFGVPNPISSAIKDWWALGTNAQTFSQQLDPAVAPEADVFQIFMAFFMAYAAVGAVLIHSAGLERVKAAPMYVMGAIAGGLVIPIALYFTWGSLSPLTNNGLHDYIGVYSLYIVVGVWALILAWRAGPRLGAFAPHDRTMGPIPHNFGFSGLGIALLMFAAPFAFLGCGYWIGDLGYFGISMTTSGFGIAMLNVFVSYIGGGLAGALIAYRTKNPLFALIGVAAGYISAGACLDIAKPWQTFVVSFVGTFVVFGTYKLLHRLRIDDKKIVPLALGGGIFGALAAGVVGAGMKTGGFFGLEGEYVFQGATISLGMQALGVVLTVAFAAVTGLIVIVGLEKTIGLRVEEHEELKGLDDHYWETPTSPYHDEPVEVVDARGSRPTAETD</sequence>
<feature type="region of interest" description="Disordered" evidence="5">
    <location>
        <begin position="442"/>
        <end position="466"/>
    </location>
</feature>
<feature type="transmembrane region" description="Helical" evidence="6">
    <location>
        <begin position="351"/>
        <end position="370"/>
    </location>
</feature>
<dbReference type="PANTHER" id="PTHR11730">
    <property type="entry name" value="AMMONIUM TRANSPORTER"/>
    <property type="match status" value="1"/>
</dbReference>
<name>A0ABW1SXB8_9ACTN</name>
<dbReference type="PANTHER" id="PTHR11730:SF58">
    <property type="entry name" value="AMMONIUM TRANSPORTER"/>
    <property type="match status" value="1"/>
</dbReference>
<organism evidence="8 9">
    <name type="scientific">Longivirga aurantiaca</name>
    <dbReference type="NCBI Taxonomy" id="1837743"/>
    <lineage>
        <taxon>Bacteria</taxon>
        <taxon>Bacillati</taxon>
        <taxon>Actinomycetota</taxon>
        <taxon>Actinomycetes</taxon>
        <taxon>Sporichthyales</taxon>
        <taxon>Sporichthyaceae</taxon>
        <taxon>Longivirga</taxon>
    </lineage>
</organism>
<feature type="transmembrane region" description="Helical" evidence="6">
    <location>
        <begin position="296"/>
        <end position="316"/>
    </location>
</feature>
<dbReference type="SUPFAM" id="SSF111352">
    <property type="entry name" value="Ammonium transporter"/>
    <property type="match status" value="1"/>
</dbReference>
<feature type="transmembrane region" description="Helical" evidence="6">
    <location>
        <begin position="186"/>
        <end position="206"/>
    </location>
</feature>
<comment type="caution">
    <text evidence="8">The sequence shown here is derived from an EMBL/GenBank/DDBJ whole genome shotgun (WGS) entry which is preliminary data.</text>
</comment>
<evidence type="ECO:0000313" key="8">
    <source>
        <dbReference type="EMBL" id="MFC6236674.1"/>
    </source>
</evidence>
<accession>A0ABW1SXB8</accession>
<feature type="transmembrane region" description="Helical" evidence="6">
    <location>
        <begin position="20"/>
        <end position="43"/>
    </location>
</feature>
<dbReference type="InterPro" id="IPR024041">
    <property type="entry name" value="NH4_transpt_AmtB-like_dom"/>
</dbReference>
<dbReference type="RefSeq" id="WP_386763712.1">
    <property type="nucleotide sequence ID" value="NZ_JBHSTI010000002.1"/>
</dbReference>